<dbReference type="Proteomes" id="UP000000657">
    <property type="component" value="Chromosome"/>
</dbReference>
<feature type="domain" description="Amine oxidase" evidence="5">
    <location>
        <begin position="13"/>
        <end position="282"/>
    </location>
</feature>
<dbReference type="InterPro" id="IPR036188">
    <property type="entry name" value="FAD/NAD-bd_sf"/>
</dbReference>
<dbReference type="KEGG" id="fal:FRAAL3901"/>
<evidence type="ECO:0000256" key="1">
    <source>
        <dbReference type="ARBA" id="ARBA00037217"/>
    </source>
</evidence>
<keyword evidence="7" id="KW-1185">Reference proteome</keyword>
<evidence type="ECO:0000256" key="3">
    <source>
        <dbReference type="ARBA" id="ARBA00040298"/>
    </source>
</evidence>
<dbReference type="RefSeq" id="WP_011605036.1">
    <property type="nucleotide sequence ID" value="NC_008278.1"/>
</dbReference>
<evidence type="ECO:0000259" key="5">
    <source>
        <dbReference type="Pfam" id="PF01593"/>
    </source>
</evidence>
<comment type="subunit">
    <text evidence="2">Interacts with COX5B; this interaction may contribute to localize PYROXD2 to the inner face of the inner mitochondrial membrane.</text>
</comment>
<feature type="region of interest" description="Disordered" evidence="4">
    <location>
        <begin position="539"/>
        <end position="584"/>
    </location>
</feature>
<sequence>MTDAVVVGAGVNGLVAANMLADAGWDVVVCEAAGVPGGACRSAQVTAPGFVSDLFSAFHPFAAASPALRRLDLPAQGLEWCRAPQVLAHPTPDGRCALLSMDPARTARSLDDFAAGDGAAWRTLVDRWAPLRAPLLDALFGAPFPPLRAGLRLARQLGAADGLRFARFATLGARRFAEEEFTGEGAALLFAGNAMHADLGPESVGSALLGWLLTMLGQDVGFPSPRGGAGRIPEALVARLRERGGRLRLGAAVHAVEVRGGRARGVRLADGGVLAARRAVIADVDAVSLYRNLVGAGHLPARLLDDLTRFQWDHATIKINWALSGPIPWADPRCAEAGTVHLGGTLDDLSRTAAQLARGLVPADPFCVLGQMTTTDPTRSPPGTESAWAYLHVPQLPRGDAGGAGIAGPWDDEAVARVVARAERTVAAAAPGFAARVLARHVQSPADLQGSDAVLRGGAVHGGTAALHQQLVFRPVPGLGRPETPVAGLYLGSMSAHPGGGVHGGPGALAARAALRATGPFGPARRATVAALNRRLYAPSRPTAPTAPTGSNGPTATGPATATRREPPAAPSGGTARPSHGRGR</sequence>
<evidence type="ECO:0000256" key="2">
    <source>
        <dbReference type="ARBA" id="ARBA00038825"/>
    </source>
</evidence>
<dbReference type="HOGENOM" id="CLU_019327_1_0_11"/>
<dbReference type="STRING" id="326424.FRAAL3901"/>
<name>Q0RIX1_FRAAA</name>
<dbReference type="GO" id="GO:0016491">
    <property type="term" value="F:oxidoreductase activity"/>
    <property type="evidence" value="ECO:0007669"/>
    <property type="project" value="UniProtKB-KW"/>
</dbReference>
<reference evidence="6 7" key="1">
    <citation type="journal article" date="2007" name="Genome Res.">
        <title>Genome characteristics of facultatively symbiotic Frankia sp. strains reflect host range and host plant biogeography.</title>
        <authorList>
            <person name="Normand P."/>
            <person name="Lapierre P."/>
            <person name="Tisa L.S."/>
            <person name="Gogarten J.P."/>
            <person name="Alloisio N."/>
            <person name="Bagnarol E."/>
            <person name="Bassi C.A."/>
            <person name="Berry A.M."/>
            <person name="Bickhart D.M."/>
            <person name="Choisne N."/>
            <person name="Couloux A."/>
            <person name="Cournoyer B."/>
            <person name="Cruveiller S."/>
            <person name="Daubin V."/>
            <person name="Demange N."/>
            <person name="Francino M.P."/>
            <person name="Goltsman E."/>
            <person name="Huang Y."/>
            <person name="Kopp O.R."/>
            <person name="Labarre L."/>
            <person name="Lapidus A."/>
            <person name="Lavire C."/>
            <person name="Marechal J."/>
            <person name="Martinez M."/>
            <person name="Mastronunzio J.E."/>
            <person name="Mullin B.C."/>
            <person name="Niemann J."/>
            <person name="Pujic P."/>
            <person name="Rawnsley T."/>
            <person name="Rouy Z."/>
            <person name="Schenowitz C."/>
            <person name="Sellstedt A."/>
            <person name="Tavares F."/>
            <person name="Tomkins J.P."/>
            <person name="Vallenet D."/>
            <person name="Valverde C."/>
            <person name="Wall L.G."/>
            <person name="Wang Y."/>
            <person name="Medigue C."/>
            <person name="Benson D.R."/>
        </authorList>
    </citation>
    <scope>NUCLEOTIDE SEQUENCE [LARGE SCALE GENOMIC DNA]</scope>
    <source>
        <strain evidence="7">DSM 45986 / CECT 9034 / ACN14a</strain>
    </source>
</reference>
<dbReference type="OrthoDB" id="833207at2"/>
<dbReference type="eggNOG" id="COG1233">
    <property type="taxonomic scope" value="Bacteria"/>
</dbReference>
<dbReference type="EMBL" id="CT573213">
    <property type="protein sequence ID" value="CAJ62544.1"/>
    <property type="molecule type" value="Genomic_DNA"/>
</dbReference>
<dbReference type="Gene3D" id="3.50.50.60">
    <property type="entry name" value="FAD/NAD(P)-binding domain"/>
    <property type="match status" value="2"/>
</dbReference>
<dbReference type="Pfam" id="PF01593">
    <property type="entry name" value="Amino_oxidase"/>
    <property type="match status" value="1"/>
</dbReference>
<gene>
    <name evidence="6" type="ordered locus">FRAAL3901</name>
</gene>
<feature type="compositionally biased region" description="Low complexity" evidence="4">
    <location>
        <begin position="539"/>
        <end position="562"/>
    </location>
</feature>
<dbReference type="SUPFAM" id="SSF51905">
    <property type="entry name" value="FAD/NAD(P)-binding domain"/>
    <property type="match status" value="1"/>
</dbReference>
<dbReference type="InterPro" id="IPR002937">
    <property type="entry name" value="Amino_oxidase"/>
</dbReference>
<keyword evidence="6" id="KW-0560">Oxidoreductase</keyword>
<protein>
    <recommendedName>
        <fullName evidence="3">Pyridine nucleotide-disulfide oxidoreductase domain-containing protein 2</fullName>
    </recommendedName>
</protein>
<dbReference type="PANTHER" id="PTHR10668:SF105">
    <property type="entry name" value="DEHYDROGENASE-RELATED"/>
    <property type="match status" value="1"/>
</dbReference>
<evidence type="ECO:0000313" key="6">
    <source>
        <dbReference type="EMBL" id="CAJ62544.1"/>
    </source>
</evidence>
<evidence type="ECO:0000256" key="4">
    <source>
        <dbReference type="SAM" id="MobiDB-lite"/>
    </source>
</evidence>
<organism evidence="6 7">
    <name type="scientific">Frankia alni (strain DSM 45986 / CECT 9034 / ACN14a)</name>
    <dbReference type="NCBI Taxonomy" id="326424"/>
    <lineage>
        <taxon>Bacteria</taxon>
        <taxon>Bacillati</taxon>
        <taxon>Actinomycetota</taxon>
        <taxon>Actinomycetes</taxon>
        <taxon>Frankiales</taxon>
        <taxon>Frankiaceae</taxon>
        <taxon>Frankia</taxon>
    </lineage>
</organism>
<comment type="function">
    <text evidence="1">Probable oxidoreductase that may play a role as regulator of mitochondrial function.</text>
</comment>
<evidence type="ECO:0000313" key="7">
    <source>
        <dbReference type="Proteomes" id="UP000000657"/>
    </source>
</evidence>
<accession>Q0RIX1</accession>
<dbReference type="PANTHER" id="PTHR10668">
    <property type="entry name" value="PHYTOENE DEHYDROGENASE"/>
    <property type="match status" value="1"/>
</dbReference>
<proteinExistence type="predicted"/>
<dbReference type="AlphaFoldDB" id="Q0RIX1"/>